<name>A0A1I4JJ35_9PROT</name>
<dbReference type="AlphaFoldDB" id="A0A1I4JJ35"/>
<dbReference type="Proteomes" id="UP000183287">
    <property type="component" value="Unassembled WGS sequence"/>
</dbReference>
<keyword evidence="4" id="KW-1185">Reference proteome</keyword>
<gene>
    <name evidence="3" type="ORF">SAMN05421863_100269</name>
</gene>
<dbReference type="EMBL" id="FOUB01000002">
    <property type="protein sequence ID" value="SFL66281.1"/>
    <property type="molecule type" value="Genomic_DNA"/>
</dbReference>
<dbReference type="OrthoDB" id="181455at2"/>
<reference evidence="4" key="1">
    <citation type="submission" date="2016-10" db="EMBL/GenBank/DDBJ databases">
        <authorList>
            <person name="Varghese N."/>
            <person name="Submissions S."/>
        </authorList>
    </citation>
    <scope>NUCLEOTIDE SEQUENCE [LARGE SCALE GENOMIC DNA]</scope>
    <source>
        <strain evidence="4">Nm44</strain>
    </source>
</reference>
<accession>A0A1I4JJ35</accession>
<feature type="transmembrane region" description="Helical" evidence="1">
    <location>
        <begin position="49"/>
        <end position="69"/>
    </location>
</feature>
<evidence type="ECO:0000259" key="2">
    <source>
        <dbReference type="Pfam" id="PF13548"/>
    </source>
</evidence>
<protein>
    <recommendedName>
        <fullName evidence="2">DUF4126 domain-containing protein</fullName>
    </recommendedName>
</protein>
<dbReference type="Pfam" id="PF13548">
    <property type="entry name" value="DUF4126"/>
    <property type="match status" value="1"/>
</dbReference>
<feature type="domain" description="DUF4126" evidence="2">
    <location>
        <begin position="11"/>
        <end position="183"/>
    </location>
</feature>
<keyword evidence="1" id="KW-0472">Membrane</keyword>
<dbReference type="RefSeq" id="WP_074902957.1">
    <property type="nucleotide sequence ID" value="NZ_FOUB01000002.1"/>
</dbReference>
<dbReference type="InterPro" id="IPR025196">
    <property type="entry name" value="DUF4126"/>
</dbReference>
<evidence type="ECO:0000313" key="3">
    <source>
        <dbReference type="EMBL" id="SFL66281.1"/>
    </source>
</evidence>
<keyword evidence="1" id="KW-1133">Transmembrane helix</keyword>
<sequence>MSSYEALMATLALTMGASWASGINLYAVMLVLGLGGATDNINLPAELSVLENPLVIGTAAVMYVVQFFIDKIPGLDSAWDTLHTFVRIPAGAMLAAGTVGDVSPAMEIAAGILGGGVAATSHATKTGTRLMLNTTPEPVTNWSASISEDLLVLGGLWTALNHPILFLILFIIFIGLAIWLLPKLWKFIRGVLLRIGRFFGMTNASATETGLVAAPLTESKHEGK</sequence>
<evidence type="ECO:0000313" key="4">
    <source>
        <dbReference type="Proteomes" id="UP000183287"/>
    </source>
</evidence>
<keyword evidence="1" id="KW-0812">Transmembrane</keyword>
<dbReference type="STRING" id="44574.AAW31_00735"/>
<feature type="transmembrane region" description="Helical" evidence="1">
    <location>
        <begin position="6"/>
        <end position="37"/>
    </location>
</feature>
<evidence type="ECO:0000256" key="1">
    <source>
        <dbReference type="SAM" id="Phobius"/>
    </source>
</evidence>
<proteinExistence type="predicted"/>
<organism evidence="3 4">
    <name type="scientific">Nitrosomonas communis</name>
    <dbReference type="NCBI Taxonomy" id="44574"/>
    <lineage>
        <taxon>Bacteria</taxon>
        <taxon>Pseudomonadati</taxon>
        <taxon>Pseudomonadota</taxon>
        <taxon>Betaproteobacteria</taxon>
        <taxon>Nitrosomonadales</taxon>
        <taxon>Nitrosomonadaceae</taxon>
        <taxon>Nitrosomonas</taxon>
    </lineage>
</organism>
<feature type="transmembrane region" description="Helical" evidence="1">
    <location>
        <begin position="160"/>
        <end position="181"/>
    </location>
</feature>